<evidence type="ECO:0000256" key="10">
    <source>
        <dbReference type="ARBA" id="ARBA00049252"/>
    </source>
</evidence>
<dbReference type="NCBIfam" id="TIGR01354">
    <property type="entry name" value="cyt_deam_tetra"/>
    <property type="match status" value="1"/>
</dbReference>
<sequence length="134" mass="15053">MDDRDRTELVRQAFLAQQQAYAPYSEFLVGAALLTEDGKIYQGCNIENAAYSPGNCAERTAFFKAVSEGRRDFTAIAIVGNKRGEAGDYCPPCGVCRQVMAEFCKADFEILLAKDMENWKSYTLEQLLPERFTL</sequence>
<comment type="similarity">
    <text evidence="3 12">Belongs to the cytidine and deoxycytidylate deaminase family.</text>
</comment>
<dbReference type="GO" id="GO:0004126">
    <property type="term" value="F:cytidine deaminase activity"/>
    <property type="evidence" value="ECO:0007669"/>
    <property type="project" value="UniProtKB-EC"/>
</dbReference>
<evidence type="ECO:0000256" key="2">
    <source>
        <dbReference type="ARBA" id="ARBA00003949"/>
    </source>
</evidence>
<keyword evidence="15" id="KW-1185">Reference proteome</keyword>
<evidence type="ECO:0000256" key="11">
    <source>
        <dbReference type="ARBA" id="ARBA00049558"/>
    </source>
</evidence>
<feature type="domain" description="CMP/dCMP-type deaminase" evidence="13">
    <location>
        <begin position="4"/>
        <end position="134"/>
    </location>
</feature>
<dbReference type="InterPro" id="IPR016193">
    <property type="entry name" value="Cytidine_deaminase-like"/>
</dbReference>
<dbReference type="InterPro" id="IPR002125">
    <property type="entry name" value="CMP_dCMP_dom"/>
</dbReference>
<evidence type="ECO:0000256" key="6">
    <source>
        <dbReference type="ARBA" id="ARBA00022723"/>
    </source>
</evidence>
<keyword evidence="8 12" id="KW-0862">Zinc</keyword>
<evidence type="ECO:0000256" key="12">
    <source>
        <dbReference type="RuleBase" id="RU364006"/>
    </source>
</evidence>
<dbReference type="SUPFAM" id="SSF53927">
    <property type="entry name" value="Cytidine deaminase-like"/>
    <property type="match status" value="1"/>
</dbReference>
<dbReference type="InterPro" id="IPR006262">
    <property type="entry name" value="Cyt_deam_tetra"/>
</dbReference>
<comment type="function">
    <text evidence="2 12">This enzyme scavenges exogenous and endogenous cytidine and 2'-deoxycytidine for UMP synthesis.</text>
</comment>
<organism evidence="14 15">
    <name type="scientific">Faecalicatena fissicatena</name>
    <dbReference type="NCBI Taxonomy" id="290055"/>
    <lineage>
        <taxon>Bacteria</taxon>
        <taxon>Bacillati</taxon>
        <taxon>Bacillota</taxon>
        <taxon>Clostridia</taxon>
        <taxon>Lachnospirales</taxon>
        <taxon>Lachnospiraceae</taxon>
        <taxon>Faecalicatena</taxon>
    </lineage>
</organism>
<evidence type="ECO:0000256" key="9">
    <source>
        <dbReference type="ARBA" id="ARBA00032005"/>
    </source>
</evidence>
<protein>
    <recommendedName>
        <fullName evidence="5 12">Cytidine deaminase</fullName>
        <ecNumber evidence="4 12">3.5.4.5</ecNumber>
    </recommendedName>
    <alternativeName>
        <fullName evidence="9 12">Cytidine aminohydrolase</fullName>
    </alternativeName>
</protein>
<evidence type="ECO:0000256" key="7">
    <source>
        <dbReference type="ARBA" id="ARBA00022801"/>
    </source>
</evidence>
<evidence type="ECO:0000256" key="1">
    <source>
        <dbReference type="ARBA" id="ARBA00001947"/>
    </source>
</evidence>
<dbReference type="CDD" id="cd01283">
    <property type="entry name" value="cytidine_deaminase"/>
    <property type="match status" value="1"/>
</dbReference>
<dbReference type="NCBIfam" id="NF004064">
    <property type="entry name" value="PRK05578.1"/>
    <property type="match status" value="1"/>
</dbReference>
<evidence type="ECO:0000256" key="4">
    <source>
        <dbReference type="ARBA" id="ARBA00012783"/>
    </source>
</evidence>
<proteinExistence type="inferred from homology"/>
<evidence type="ECO:0000259" key="13">
    <source>
        <dbReference type="PROSITE" id="PS51747"/>
    </source>
</evidence>
<evidence type="ECO:0000256" key="8">
    <source>
        <dbReference type="ARBA" id="ARBA00022833"/>
    </source>
</evidence>
<evidence type="ECO:0000256" key="3">
    <source>
        <dbReference type="ARBA" id="ARBA00006576"/>
    </source>
</evidence>
<name>A0ABX2GWN8_9FIRM</name>
<dbReference type="Pfam" id="PF00383">
    <property type="entry name" value="dCMP_cyt_deam_1"/>
    <property type="match status" value="1"/>
</dbReference>
<evidence type="ECO:0000313" key="14">
    <source>
        <dbReference type="EMBL" id="NSG29762.1"/>
    </source>
</evidence>
<comment type="cofactor">
    <cofactor evidence="1 12">
        <name>Zn(2+)</name>
        <dbReference type="ChEBI" id="CHEBI:29105"/>
    </cofactor>
</comment>
<comment type="caution">
    <text evidence="14">The sequence shown here is derived from an EMBL/GenBank/DDBJ whole genome shotgun (WGS) entry which is preliminary data.</text>
</comment>
<dbReference type="PANTHER" id="PTHR11644">
    <property type="entry name" value="CYTIDINE DEAMINASE"/>
    <property type="match status" value="1"/>
</dbReference>
<comment type="catalytic activity">
    <reaction evidence="11 12">
        <text>cytidine + H2O + H(+) = uridine + NH4(+)</text>
        <dbReference type="Rhea" id="RHEA:16069"/>
        <dbReference type="ChEBI" id="CHEBI:15377"/>
        <dbReference type="ChEBI" id="CHEBI:15378"/>
        <dbReference type="ChEBI" id="CHEBI:16704"/>
        <dbReference type="ChEBI" id="CHEBI:17562"/>
        <dbReference type="ChEBI" id="CHEBI:28938"/>
        <dbReference type="EC" id="3.5.4.5"/>
    </reaction>
</comment>
<dbReference type="EMBL" id="JAAWUZ010000014">
    <property type="protein sequence ID" value="NSG29762.1"/>
    <property type="molecule type" value="Genomic_DNA"/>
</dbReference>
<dbReference type="RefSeq" id="WP_173866059.1">
    <property type="nucleotide sequence ID" value="NZ_JAAWUU010000013.1"/>
</dbReference>
<comment type="catalytic activity">
    <reaction evidence="10 12">
        <text>2'-deoxycytidine + H2O + H(+) = 2'-deoxyuridine + NH4(+)</text>
        <dbReference type="Rhea" id="RHEA:13433"/>
        <dbReference type="ChEBI" id="CHEBI:15377"/>
        <dbReference type="ChEBI" id="CHEBI:15378"/>
        <dbReference type="ChEBI" id="CHEBI:15698"/>
        <dbReference type="ChEBI" id="CHEBI:16450"/>
        <dbReference type="ChEBI" id="CHEBI:28938"/>
        <dbReference type="EC" id="3.5.4.5"/>
    </reaction>
</comment>
<evidence type="ECO:0000256" key="5">
    <source>
        <dbReference type="ARBA" id="ARBA00018266"/>
    </source>
</evidence>
<dbReference type="Gene3D" id="3.40.140.10">
    <property type="entry name" value="Cytidine Deaminase, domain 2"/>
    <property type="match status" value="1"/>
</dbReference>
<dbReference type="EC" id="3.5.4.5" evidence="4 12"/>
<dbReference type="PANTHER" id="PTHR11644:SF2">
    <property type="entry name" value="CYTIDINE DEAMINASE"/>
    <property type="match status" value="1"/>
</dbReference>
<reference evidence="14 15" key="1">
    <citation type="journal article" date="2020" name="Cell Host Microbe">
        <title>Functional and Genomic Variation between Human-Derived Isolates of Lachnospiraceae Reveals Inter- and Intra-Species Diversity.</title>
        <authorList>
            <person name="Sorbara M.T."/>
            <person name="Littmann E.R."/>
            <person name="Fontana E."/>
            <person name="Moody T.U."/>
            <person name="Kohout C.E."/>
            <person name="Gjonbalaj M."/>
            <person name="Eaton V."/>
            <person name="Seok R."/>
            <person name="Leiner I.M."/>
            <person name="Pamer E.G."/>
        </authorList>
    </citation>
    <scope>NUCLEOTIDE SEQUENCE [LARGE SCALE GENOMIC DNA]</scope>
    <source>
        <strain evidence="14 15">MSK.14.16</strain>
    </source>
</reference>
<gene>
    <name evidence="14" type="ORF">HFM93_05620</name>
</gene>
<dbReference type="PROSITE" id="PS51747">
    <property type="entry name" value="CYT_DCMP_DEAMINASES_2"/>
    <property type="match status" value="1"/>
</dbReference>
<keyword evidence="7 12" id="KW-0378">Hydrolase</keyword>
<evidence type="ECO:0000313" key="15">
    <source>
        <dbReference type="Proteomes" id="UP000821846"/>
    </source>
</evidence>
<dbReference type="InterPro" id="IPR050202">
    <property type="entry name" value="Cyt/Deoxycyt_deaminase"/>
</dbReference>
<dbReference type="Proteomes" id="UP000821846">
    <property type="component" value="Unassembled WGS sequence"/>
</dbReference>
<keyword evidence="6 12" id="KW-0479">Metal-binding</keyword>
<accession>A0ABX2GWN8</accession>